<gene>
    <name evidence="5" type="primary">sax-3</name>
    <name evidence="5" type="ORF">T4A_4105</name>
</gene>
<dbReference type="SMART" id="SM00408">
    <property type="entry name" value="IGc2"/>
    <property type="match status" value="2"/>
</dbReference>
<organism evidence="5 6">
    <name type="scientific">Trichinella pseudospiralis</name>
    <name type="common">Parasitic roundworm</name>
    <dbReference type="NCBI Taxonomy" id="6337"/>
    <lineage>
        <taxon>Eukaryota</taxon>
        <taxon>Metazoa</taxon>
        <taxon>Ecdysozoa</taxon>
        <taxon>Nematoda</taxon>
        <taxon>Enoplea</taxon>
        <taxon>Dorylaimia</taxon>
        <taxon>Trichinellida</taxon>
        <taxon>Trichinellidae</taxon>
        <taxon>Trichinella</taxon>
    </lineage>
</organism>
<comment type="caution">
    <text evidence="5">The sequence shown here is derived from an EMBL/GenBank/DDBJ whole genome shotgun (WGS) entry which is preliminary data.</text>
</comment>
<dbReference type="InterPro" id="IPR036179">
    <property type="entry name" value="Ig-like_dom_sf"/>
</dbReference>
<keyword evidence="3" id="KW-0812">Transmembrane</keyword>
<feature type="domain" description="Ig-like" evidence="4">
    <location>
        <begin position="220"/>
        <end position="288"/>
    </location>
</feature>
<dbReference type="Gene3D" id="2.60.40.10">
    <property type="entry name" value="Immunoglobulins"/>
    <property type="match status" value="1"/>
</dbReference>
<dbReference type="AlphaFoldDB" id="A0A0V1EIL8"/>
<dbReference type="GO" id="GO:0098609">
    <property type="term" value="P:cell-cell adhesion"/>
    <property type="evidence" value="ECO:0007669"/>
    <property type="project" value="TreeGrafter"/>
</dbReference>
<dbReference type="Pfam" id="PF07679">
    <property type="entry name" value="I-set"/>
    <property type="match status" value="1"/>
</dbReference>
<evidence type="ECO:0000313" key="6">
    <source>
        <dbReference type="Proteomes" id="UP000054632"/>
    </source>
</evidence>
<dbReference type="SUPFAM" id="SSF48726">
    <property type="entry name" value="Immunoglobulin"/>
    <property type="match status" value="1"/>
</dbReference>
<accession>A0A0V1EIL8</accession>
<dbReference type="InterPro" id="IPR007110">
    <property type="entry name" value="Ig-like_dom"/>
</dbReference>
<reference evidence="5 6" key="1">
    <citation type="submission" date="2015-01" db="EMBL/GenBank/DDBJ databases">
        <title>Evolution of Trichinella species and genotypes.</title>
        <authorList>
            <person name="Korhonen P.K."/>
            <person name="Edoardo P."/>
            <person name="Giuseppe L.R."/>
            <person name="Gasser R.B."/>
        </authorList>
    </citation>
    <scope>NUCLEOTIDE SEQUENCE [LARGE SCALE GENOMIC DNA]</scope>
    <source>
        <strain evidence="5">ISS13</strain>
    </source>
</reference>
<feature type="transmembrane region" description="Helical" evidence="3">
    <location>
        <begin position="326"/>
        <end position="347"/>
    </location>
</feature>
<evidence type="ECO:0000259" key="4">
    <source>
        <dbReference type="PROSITE" id="PS50835"/>
    </source>
</evidence>
<evidence type="ECO:0000256" key="2">
    <source>
        <dbReference type="ARBA" id="ARBA00023157"/>
    </source>
</evidence>
<evidence type="ECO:0000313" key="5">
    <source>
        <dbReference type="EMBL" id="KRY73632.1"/>
    </source>
</evidence>
<keyword evidence="3" id="KW-0472">Membrane</keyword>
<name>A0A0V1EIL8_TRIPS</name>
<evidence type="ECO:0000256" key="1">
    <source>
        <dbReference type="ARBA" id="ARBA00022737"/>
    </source>
</evidence>
<dbReference type="EMBL" id="JYDR01000032">
    <property type="protein sequence ID" value="KRY73632.1"/>
    <property type="molecule type" value="Genomic_DNA"/>
</dbReference>
<dbReference type="PANTHER" id="PTHR44170:SF6">
    <property type="entry name" value="CONTACTIN"/>
    <property type="match status" value="1"/>
</dbReference>
<dbReference type="InterPro" id="IPR013098">
    <property type="entry name" value="Ig_I-set"/>
</dbReference>
<keyword evidence="2" id="KW-1015">Disulfide bond</keyword>
<feature type="domain" description="Ig-like" evidence="4">
    <location>
        <begin position="98"/>
        <end position="187"/>
    </location>
</feature>
<dbReference type="GO" id="GO:0016020">
    <property type="term" value="C:membrane"/>
    <property type="evidence" value="ECO:0007669"/>
    <property type="project" value="UniProtKB-SubCell"/>
</dbReference>
<dbReference type="Proteomes" id="UP000054632">
    <property type="component" value="Unassembled WGS sequence"/>
</dbReference>
<dbReference type="InterPro" id="IPR003599">
    <property type="entry name" value="Ig_sub"/>
</dbReference>
<dbReference type="InterPro" id="IPR003598">
    <property type="entry name" value="Ig_sub2"/>
</dbReference>
<evidence type="ECO:0000256" key="3">
    <source>
        <dbReference type="SAM" id="Phobius"/>
    </source>
</evidence>
<protein>
    <submittedName>
        <fullName evidence="5">Protein sax-3</fullName>
    </submittedName>
</protein>
<sequence>MLYLFVRWLKSPSAFLIDATQLLCMITRLVSASRSCGSCTSFLLLLALEKAEQNFISLIHSFSFLFSADRQSLTDLLLQMLLKLEMLLFVQFLILILPISFANHATVRELLAPETSSVSLSCSPLLQEENCTRASWFREGQIIGTSTSNSNLVLRFDMKISVPDDQPQIGLLQLVGLRKGDGGRFWCLCNGTVGQVARVRIVYLDESFKNAAQLLQTTAGHSVILKCRKPAGFPTPSVRWEKNGNLILPDDRFSVTSLGDLMITSASISDTGHYKCIAWNVAGERNLVHLLTVLPASWHPKLHSTSSAKQNFANNHSMLQAIFSTLCYLLGCVLIILLLVDILWHAAPSLAGYSRCCFSWLNRTLLAGYHSRWPRPPTYEVCNDEFTFHLPPPPYSVVTGRLLRIRPASVV</sequence>
<dbReference type="SMART" id="SM00409">
    <property type="entry name" value="IG"/>
    <property type="match status" value="2"/>
</dbReference>
<dbReference type="PROSITE" id="PS50835">
    <property type="entry name" value="IG_LIKE"/>
    <property type="match status" value="2"/>
</dbReference>
<keyword evidence="3" id="KW-1133">Transmembrane helix</keyword>
<proteinExistence type="predicted"/>
<dbReference type="InterPro" id="IPR013783">
    <property type="entry name" value="Ig-like_fold"/>
</dbReference>
<dbReference type="PANTHER" id="PTHR44170">
    <property type="entry name" value="PROTEIN SIDEKICK"/>
    <property type="match status" value="1"/>
</dbReference>
<keyword evidence="1" id="KW-0677">Repeat</keyword>